<dbReference type="InterPro" id="IPR049363">
    <property type="entry name" value="RMI1_N"/>
</dbReference>
<dbReference type="GO" id="GO:0000712">
    <property type="term" value="P:resolution of meiotic recombination intermediates"/>
    <property type="evidence" value="ECO:0007669"/>
    <property type="project" value="TreeGrafter"/>
</dbReference>
<dbReference type="EMBL" id="ML978129">
    <property type="protein sequence ID" value="KAF2096808.1"/>
    <property type="molecule type" value="Genomic_DNA"/>
</dbReference>
<protein>
    <recommendedName>
        <fullName evidence="2">RecQ-mediated genome instability protein 1</fullName>
    </recommendedName>
</protein>
<dbReference type="PANTHER" id="PTHR14790">
    <property type="entry name" value="RECQ-MEDIATED GENOME INSTABILITY PROTEIN 1 RMI1"/>
    <property type="match status" value="1"/>
</dbReference>
<evidence type="ECO:0000313" key="5">
    <source>
        <dbReference type="EMBL" id="KAF2096808.1"/>
    </source>
</evidence>
<dbReference type="SMART" id="SM01161">
    <property type="entry name" value="DUF1767"/>
    <property type="match status" value="1"/>
</dbReference>
<dbReference type="Pfam" id="PF21000">
    <property type="entry name" value="RMI1_N_N"/>
    <property type="match status" value="1"/>
</dbReference>
<accession>A0A9P4M4E8</accession>
<keyword evidence="6" id="KW-1185">Reference proteome</keyword>
<dbReference type="Pfam" id="PF08585">
    <property type="entry name" value="RMI1_N_C"/>
    <property type="match status" value="1"/>
</dbReference>
<reference evidence="5" key="1">
    <citation type="journal article" date="2020" name="Stud. Mycol.">
        <title>101 Dothideomycetes genomes: a test case for predicting lifestyles and emergence of pathogens.</title>
        <authorList>
            <person name="Haridas S."/>
            <person name="Albert R."/>
            <person name="Binder M."/>
            <person name="Bloem J."/>
            <person name="Labutti K."/>
            <person name="Salamov A."/>
            <person name="Andreopoulos B."/>
            <person name="Baker S."/>
            <person name="Barry K."/>
            <person name="Bills G."/>
            <person name="Bluhm B."/>
            <person name="Cannon C."/>
            <person name="Castanera R."/>
            <person name="Culley D."/>
            <person name="Daum C."/>
            <person name="Ezra D."/>
            <person name="Gonzalez J."/>
            <person name="Henrissat B."/>
            <person name="Kuo A."/>
            <person name="Liang C."/>
            <person name="Lipzen A."/>
            <person name="Lutzoni F."/>
            <person name="Magnuson J."/>
            <person name="Mondo S."/>
            <person name="Nolan M."/>
            <person name="Ohm R."/>
            <person name="Pangilinan J."/>
            <person name="Park H.-J."/>
            <person name="Ramirez L."/>
            <person name="Alfaro M."/>
            <person name="Sun H."/>
            <person name="Tritt A."/>
            <person name="Yoshinaga Y."/>
            <person name="Zwiers L.-H."/>
            <person name="Turgeon B."/>
            <person name="Goodwin S."/>
            <person name="Spatafora J."/>
            <person name="Crous P."/>
            <person name="Grigoriev I."/>
        </authorList>
    </citation>
    <scope>NUCLEOTIDE SEQUENCE</scope>
    <source>
        <strain evidence="5">CBS 133067</strain>
    </source>
</reference>
<feature type="domain" description="RecQ mediated genome instability protein 1 OB-fold" evidence="3">
    <location>
        <begin position="69"/>
        <end position="213"/>
    </location>
</feature>
<dbReference type="InterPro" id="IPR042470">
    <property type="entry name" value="RMI1_N_C_sf"/>
</dbReference>
<name>A0A9P4M4E8_9PEZI</name>
<dbReference type="GO" id="GO:0031422">
    <property type="term" value="C:RecQ family helicase-topoisomerase III complex"/>
    <property type="evidence" value="ECO:0007669"/>
    <property type="project" value="TreeGrafter"/>
</dbReference>
<dbReference type="Gene3D" id="2.40.50.770">
    <property type="entry name" value="RecQ-mediated genome instability protein Rmi1, C-terminal domain"/>
    <property type="match status" value="1"/>
</dbReference>
<dbReference type="Proteomes" id="UP000799772">
    <property type="component" value="Unassembled WGS sequence"/>
</dbReference>
<comment type="similarity">
    <text evidence="1">Belongs to the RMI1 family.</text>
</comment>
<evidence type="ECO:0000259" key="4">
    <source>
        <dbReference type="Pfam" id="PF21000"/>
    </source>
</evidence>
<dbReference type="GO" id="GO:0016604">
    <property type="term" value="C:nuclear body"/>
    <property type="evidence" value="ECO:0007669"/>
    <property type="project" value="TreeGrafter"/>
</dbReference>
<gene>
    <name evidence="5" type="ORF">NA57DRAFT_43072</name>
</gene>
<feature type="domain" description="RMI1 N-terminal" evidence="4">
    <location>
        <begin position="18"/>
        <end position="59"/>
    </location>
</feature>
<dbReference type="GO" id="GO:0000724">
    <property type="term" value="P:double-strand break repair via homologous recombination"/>
    <property type="evidence" value="ECO:0007669"/>
    <property type="project" value="TreeGrafter"/>
</dbReference>
<organism evidence="5 6">
    <name type="scientific">Rhizodiscina lignyota</name>
    <dbReference type="NCBI Taxonomy" id="1504668"/>
    <lineage>
        <taxon>Eukaryota</taxon>
        <taxon>Fungi</taxon>
        <taxon>Dikarya</taxon>
        <taxon>Ascomycota</taxon>
        <taxon>Pezizomycotina</taxon>
        <taxon>Dothideomycetes</taxon>
        <taxon>Pleosporomycetidae</taxon>
        <taxon>Aulographales</taxon>
        <taxon>Rhizodiscinaceae</taxon>
        <taxon>Rhizodiscina</taxon>
    </lineage>
</organism>
<dbReference type="InterPro" id="IPR013894">
    <property type="entry name" value="RMI1_OB"/>
</dbReference>
<dbReference type="OrthoDB" id="341511at2759"/>
<evidence type="ECO:0000259" key="3">
    <source>
        <dbReference type="Pfam" id="PF08585"/>
    </source>
</evidence>
<comment type="caution">
    <text evidence="5">The sequence shown here is derived from an EMBL/GenBank/DDBJ whole genome shotgun (WGS) entry which is preliminary data.</text>
</comment>
<proteinExistence type="inferred from homology"/>
<dbReference type="PANTHER" id="PTHR14790:SF15">
    <property type="entry name" value="RECQ-MEDIATED GENOME INSTABILITY PROTEIN 1"/>
    <property type="match status" value="1"/>
</dbReference>
<sequence length="228" mass="24440">MAPGGSVAQEISAHLATKYLQPTTAWLHNFVSSDRPSMPLAALKQTALFRILASDIRQTLQASPESVFPPDVLNANIKERELGGPIVVQVLHIEDIGKSRWSQVEELEAAERGETTKGREIIRVTPADDGTSATETPKSAGPHKLTLQDVKGTAVFAVELSSVTGLDVGMNMGTKLVLKDITFARGVALLEPKCTQILGGKIDALHKAWKDGRKESLKKAAGAGEQNQ</sequence>
<evidence type="ECO:0000256" key="2">
    <source>
        <dbReference type="ARBA" id="ARBA00018987"/>
    </source>
</evidence>
<evidence type="ECO:0000256" key="1">
    <source>
        <dbReference type="ARBA" id="ARBA00006395"/>
    </source>
</evidence>
<dbReference type="AlphaFoldDB" id="A0A9P4M4E8"/>
<evidence type="ECO:0000313" key="6">
    <source>
        <dbReference type="Proteomes" id="UP000799772"/>
    </source>
</evidence>